<name>A0A370DDL1_9GAMM</name>
<accession>A0A370DDL1</accession>
<keyword evidence="3" id="KW-1185">Reference proteome</keyword>
<reference evidence="2 3" key="1">
    <citation type="journal article" date="2018" name="ISME J.">
        <title>Endosymbiont genomes yield clues of tubeworm success.</title>
        <authorList>
            <person name="Li Y."/>
            <person name="Liles M.R."/>
            <person name="Halanych K.M."/>
        </authorList>
    </citation>
    <scope>NUCLEOTIDE SEQUENCE [LARGE SCALE GENOMIC DNA]</scope>
    <source>
        <strain evidence="2">A1464</strain>
    </source>
</reference>
<evidence type="ECO:0000256" key="1">
    <source>
        <dbReference type="SAM" id="MobiDB-lite"/>
    </source>
</evidence>
<proteinExistence type="predicted"/>
<feature type="compositionally biased region" description="Low complexity" evidence="1">
    <location>
        <begin position="69"/>
        <end position="80"/>
    </location>
</feature>
<comment type="caution">
    <text evidence="2">The sequence shown here is derived from an EMBL/GenBank/DDBJ whole genome shotgun (WGS) entry which is preliminary data.</text>
</comment>
<feature type="region of interest" description="Disordered" evidence="1">
    <location>
        <begin position="62"/>
        <end position="94"/>
    </location>
</feature>
<gene>
    <name evidence="2" type="ORF">DIZ80_12100</name>
</gene>
<evidence type="ECO:0000313" key="2">
    <source>
        <dbReference type="EMBL" id="RDH82998.1"/>
    </source>
</evidence>
<protein>
    <submittedName>
        <fullName evidence="2">Uncharacterized protein</fullName>
    </submittedName>
</protein>
<sequence length="136" mass="15779">MINAKTLKKTTQLSRYIILLSSLLVLLAFTQAVFAEGIFEDRKKAQHKLTGADLNRIKAEHQLKFGQTSSSSPSYKSNNPWEKKKKTTQSPKAKANWGECRDYALHKRNRCYREGRDAYRCEQMYETRSRLCDNSL</sequence>
<dbReference type="Proteomes" id="UP000254266">
    <property type="component" value="Unassembled WGS sequence"/>
</dbReference>
<dbReference type="EMBL" id="QFXC01000011">
    <property type="protein sequence ID" value="RDH82998.1"/>
    <property type="molecule type" value="Genomic_DNA"/>
</dbReference>
<organism evidence="2 3">
    <name type="scientific">endosymbiont of Galathealinum brachiosum</name>
    <dbReference type="NCBI Taxonomy" id="2200906"/>
    <lineage>
        <taxon>Bacteria</taxon>
        <taxon>Pseudomonadati</taxon>
        <taxon>Pseudomonadota</taxon>
        <taxon>Gammaproteobacteria</taxon>
        <taxon>sulfur-oxidizing symbionts</taxon>
    </lineage>
</organism>
<evidence type="ECO:0000313" key="3">
    <source>
        <dbReference type="Proteomes" id="UP000254266"/>
    </source>
</evidence>
<dbReference type="AlphaFoldDB" id="A0A370DDL1"/>